<name>A0A0R1TF73_9LACO</name>
<reference evidence="3 4" key="1">
    <citation type="journal article" date="2015" name="Genome Announc.">
        <title>Expanding the biotechnology potential of lactobacilli through comparative genomics of 213 strains and associated genera.</title>
        <authorList>
            <person name="Sun Z."/>
            <person name="Harris H.M."/>
            <person name="McCann A."/>
            <person name="Guo C."/>
            <person name="Argimon S."/>
            <person name="Zhang W."/>
            <person name="Yang X."/>
            <person name="Jeffery I.B."/>
            <person name="Cooney J.C."/>
            <person name="Kagawa T.F."/>
            <person name="Liu W."/>
            <person name="Song Y."/>
            <person name="Salvetti E."/>
            <person name="Wrobel A."/>
            <person name="Rasinkangas P."/>
            <person name="Parkhill J."/>
            <person name="Rea M.C."/>
            <person name="O'Sullivan O."/>
            <person name="Ritari J."/>
            <person name="Douillard F.P."/>
            <person name="Paul Ross R."/>
            <person name="Yang R."/>
            <person name="Briner A.E."/>
            <person name="Felis G.E."/>
            <person name="de Vos W.M."/>
            <person name="Barrangou R."/>
            <person name="Klaenhammer T.R."/>
            <person name="Caufield P.W."/>
            <person name="Cui Y."/>
            <person name="Zhang H."/>
            <person name="O'Toole P.W."/>
        </authorList>
    </citation>
    <scope>NUCLEOTIDE SEQUENCE [LARGE SCALE GENOMIC DNA]</scope>
    <source>
        <strain evidence="3 4">DSM 15833</strain>
    </source>
</reference>
<dbReference type="InterPro" id="IPR046342">
    <property type="entry name" value="CBS_dom_sf"/>
</dbReference>
<feature type="domain" description="CBS" evidence="2">
    <location>
        <begin position="22"/>
        <end position="81"/>
    </location>
</feature>
<dbReference type="InterPro" id="IPR000644">
    <property type="entry name" value="CBS_dom"/>
</dbReference>
<gene>
    <name evidence="3" type="ORF">FC36_GL000161</name>
</gene>
<dbReference type="EMBL" id="AZFH01000072">
    <property type="protein sequence ID" value="KRL79948.1"/>
    <property type="molecule type" value="Genomic_DNA"/>
</dbReference>
<dbReference type="CDD" id="cd02205">
    <property type="entry name" value="CBS_pair_SF"/>
    <property type="match status" value="1"/>
</dbReference>
<dbReference type="SUPFAM" id="SSF54631">
    <property type="entry name" value="CBS-domain pair"/>
    <property type="match status" value="1"/>
</dbReference>
<dbReference type="PROSITE" id="PS51371">
    <property type="entry name" value="CBS"/>
    <property type="match status" value="1"/>
</dbReference>
<proteinExistence type="predicted"/>
<dbReference type="Gene3D" id="3.10.580.10">
    <property type="entry name" value="CBS-domain"/>
    <property type="match status" value="1"/>
</dbReference>
<dbReference type="STRING" id="1423740.FC36_GL000161"/>
<evidence type="ECO:0000313" key="4">
    <source>
        <dbReference type="Proteomes" id="UP000051048"/>
    </source>
</evidence>
<evidence type="ECO:0000256" key="1">
    <source>
        <dbReference type="PROSITE-ProRule" id="PRU00703"/>
    </source>
</evidence>
<organism evidence="3 4">
    <name type="scientific">Ligilactobacillus equi DSM 15833 = JCM 10991</name>
    <dbReference type="NCBI Taxonomy" id="1423740"/>
    <lineage>
        <taxon>Bacteria</taxon>
        <taxon>Bacillati</taxon>
        <taxon>Bacillota</taxon>
        <taxon>Bacilli</taxon>
        <taxon>Lactobacillales</taxon>
        <taxon>Lactobacillaceae</taxon>
        <taxon>Ligilactobacillus</taxon>
    </lineage>
</organism>
<comment type="caution">
    <text evidence="3">The sequence shown here is derived from an EMBL/GenBank/DDBJ whole genome shotgun (WGS) entry which is preliminary data.</text>
</comment>
<dbReference type="Proteomes" id="UP000051048">
    <property type="component" value="Unassembled WGS sequence"/>
</dbReference>
<evidence type="ECO:0000313" key="3">
    <source>
        <dbReference type="EMBL" id="KRL79948.1"/>
    </source>
</evidence>
<keyword evidence="1" id="KW-0129">CBS domain</keyword>
<dbReference type="AlphaFoldDB" id="A0A0R1TF73"/>
<dbReference type="PATRIC" id="fig|1423740.3.peg.170"/>
<sequence>MIRNIRKNSLGKEFTMLLKSLVKPKNTLTTVTEDVTLAQALEVLETSGYRCVPILDTTQKIFRGNIYKMHIYRHKSQGGDMNLPVTHLLKNATKFIDVDTPFFNVFFSIRDLPYIAVLDKNNHFYGILTHNRLLEMLSQSWNFNVGSYVLTVVSAGERGDLVDMSKIITKYTSIASCITLDVQAGELVRRVLFTLPADVTHEKLERIIANLERKGFRVPEVEDLQA</sequence>
<dbReference type="PIRSF" id="PIRSF035040">
    <property type="entry name" value="UCP035040_CBS_Lmo0553"/>
    <property type="match status" value="1"/>
</dbReference>
<evidence type="ECO:0000259" key="2">
    <source>
        <dbReference type="PROSITE" id="PS51371"/>
    </source>
</evidence>
<dbReference type="NCBIfam" id="NF038387">
    <property type="entry name" value="CBS_CbpA"/>
    <property type="match status" value="1"/>
</dbReference>
<accession>A0A0R1TF73</accession>
<dbReference type="InterPro" id="IPR017036">
    <property type="entry name" value="Lmo0553-like"/>
</dbReference>
<dbReference type="Pfam" id="PF00571">
    <property type="entry name" value="CBS"/>
    <property type="match status" value="1"/>
</dbReference>
<protein>
    <submittedName>
        <fullName evidence="3">CBS domain-containing protein</fullName>
    </submittedName>
</protein>